<keyword evidence="4" id="KW-1185">Reference proteome</keyword>
<proteinExistence type="predicted"/>
<dbReference type="CDD" id="cd04433">
    <property type="entry name" value="AFD_class_I"/>
    <property type="match status" value="1"/>
</dbReference>
<gene>
    <name evidence="3" type="ORF">PYV00_11875</name>
</gene>
<sequence length="568" mass="61272">MTDGTTDPGLALVRGDPLESETVLGALTLPGFLREVTARYADREALVMYQAGAGTERWSYAELWRRSMAVARALVACGVGKDSRVGILMTNRLEWVSACFGITLAGGTVVGLSTFATPDELEYLLRASAVSIVLYEPHVLAKDFTAILTDLEPGIASAAPGRLASLRFPFLRRLVAVGAAPGGAIEAWDAFLAHGDTVGEDIVAARAEAVKPADPALLFFSSGSTGKPKGILNGHRGVNIQSWRWTRIYDFFNDPHPVRTWSANGLFWSGNFSIALGGTLAAGGTLILQRTFRPAETVALMAAERVTFPYCWPHQWAQLEAEPAWPEADLSAFHYFDAEINLRRPQRTITTTWTDPRATYGSTETFTISTAYPVSAPREVWEGCNGGVLPGNTVRIVDPASGETLRRGETGEIAVKGPTLMLGYIGIPSDEALDAEGFYRAGDGGYLDERGRLVFQGRINDIIKTGGANVSPVEVDWTLCSCPGVKVCKTTGVPHETLGEIVVSCIVREEGRTLTEAEVIAWLKARLASYKVPRKVLFVEPGELDLTNTAKIKPAEARALAMRKLAAA</sequence>
<feature type="domain" description="AMP-dependent synthetase/ligase" evidence="1">
    <location>
        <begin position="34"/>
        <end position="424"/>
    </location>
</feature>
<dbReference type="InterPro" id="IPR042099">
    <property type="entry name" value="ANL_N_sf"/>
</dbReference>
<dbReference type="InterPro" id="IPR045851">
    <property type="entry name" value="AMP-bd_C_sf"/>
</dbReference>
<accession>A0ABT5WQT0</accession>
<comment type="caution">
    <text evidence="3">The sequence shown here is derived from an EMBL/GenBank/DDBJ whole genome shotgun (WGS) entry which is preliminary data.</text>
</comment>
<dbReference type="InterPro" id="IPR020845">
    <property type="entry name" value="AMP-binding_CS"/>
</dbReference>
<evidence type="ECO:0000259" key="2">
    <source>
        <dbReference type="Pfam" id="PF13193"/>
    </source>
</evidence>
<evidence type="ECO:0000259" key="1">
    <source>
        <dbReference type="Pfam" id="PF00501"/>
    </source>
</evidence>
<name>A0ABT5WQT0_9SPHN</name>
<dbReference type="PANTHER" id="PTHR24096">
    <property type="entry name" value="LONG-CHAIN-FATTY-ACID--COA LIGASE"/>
    <property type="match status" value="1"/>
</dbReference>
<feature type="domain" description="AMP-binding enzyme C-terminal" evidence="2">
    <location>
        <begin position="475"/>
        <end position="551"/>
    </location>
</feature>
<dbReference type="EMBL" id="JARESE010000036">
    <property type="protein sequence ID" value="MDE8652402.1"/>
    <property type="molecule type" value="Genomic_DNA"/>
</dbReference>
<dbReference type="InterPro" id="IPR025110">
    <property type="entry name" value="AMP-bd_C"/>
</dbReference>
<protein>
    <submittedName>
        <fullName evidence="3">Class I adenylate-forming enzyme family protein</fullName>
    </submittedName>
</protein>
<dbReference type="Gene3D" id="3.40.50.12780">
    <property type="entry name" value="N-terminal domain of ligase-like"/>
    <property type="match status" value="1"/>
</dbReference>
<dbReference type="Proteomes" id="UP001216253">
    <property type="component" value="Unassembled WGS sequence"/>
</dbReference>
<dbReference type="InterPro" id="IPR000873">
    <property type="entry name" value="AMP-dep_synth/lig_dom"/>
</dbReference>
<dbReference type="Pfam" id="PF13193">
    <property type="entry name" value="AMP-binding_C"/>
    <property type="match status" value="1"/>
</dbReference>
<dbReference type="RefSeq" id="WP_275228485.1">
    <property type="nucleotide sequence ID" value="NZ_JARESE010000036.1"/>
</dbReference>
<dbReference type="SUPFAM" id="SSF56801">
    <property type="entry name" value="Acetyl-CoA synthetase-like"/>
    <property type="match status" value="1"/>
</dbReference>
<evidence type="ECO:0000313" key="3">
    <source>
        <dbReference type="EMBL" id="MDE8652402.1"/>
    </source>
</evidence>
<organism evidence="3 4">
    <name type="scientific">Novosphingobium album</name>
    <name type="common">ex Liu et al. 2023</name>
    <dbReference type="NCBI Taxonomy" id="3031130"/>
    <lineage>
        <taxon>Bacteria</taxon>
        <taxon>Pseudomonadati</taxon>
        <taxon>Pseudomonadota</taxon>
        <taxon>Alphaproteobacteria</taxon>
        <taxon>Sphingomonadales</taxon>
        <taxon>Sphingomonadaceae</taxon>
        <taxon>Novosphingobium</taxon>
    </lineage>
</organism>
<dbReference type="Pfam" id="PF00501">
    <property type="entry name" value="AMP-binding"/>
    <property type="match status" value="1"/>
</dbReference>
<evidence type="ECO:0000313" key="4">
    <source>
        <dbReference type="Proteomes" id="UP001216253"/>
    </source>
</evidence>
<dbReference type="PROSITE" id="PS00455">
    <property type="entry name" value="AMP_BINDING"/>
    <property type="match status" value="1"/>
</dbReference>
<dbReference type="Gene3D" id="3.30.300.30">
    <property type="match status" value="1"/>
</dbReference>
<reference evidence="3 4" key="1">
    <citation type="submission" date="2023-03" db="EMBL/GenBank/DDBJ databases">
        <title>NovoSphingobium album sp. nov. isolated from polycyclic aromatic hydrocarbons- and heavy-metal polluted soil.</title>
        <authorList>
            <person name="Liu Z."/>
            <person name="Wang K."/>
        </authorList>
    </citation>
    <scope>NUCLEOTIDE SEQUENCE [LARGE SCALE GENOMIC DNA]</scope>
    <source>
        <strain evidence="3 4">H3SJ31-1</strain>
    </source>
</reference>